<evidence type="ECO:0000313" key="2">
    <source>
        <dbReference type="EMBL" id="CBX98952.1"/>
    </source>
</evidence>
<dbReference type="HOGENOM" id="CLU_2277990_0_0_1"/>
<dbReference type="InParanoid" id="E5A5Q4"/>
<organism evidence="3">
    <name type="scientific">Leptosphaeria maculans (strain JN3 / isolate v23.1.3 / race Av1-4-5-6-7-8)</name>
    <name type="common">Blackleg fungus</name>
    <name type="synonym">Phoma lingam</name>
    <dbReference type="NCBI Taxonomy" id="985895"/>
    <lineage>
        <taxon>Eukaryota</taxon>
        <taxon>Fungi</taxon>
        <taxon>Dikarya</taxon>
        <taxon>Ascomycota</taxon>
        <taxon>Pezizomycotina</taxon>
        <taxon>Dothideomycetes</taxon>
        <taxon>Pleosporomycetidae</taxon>
        <taxon>Pleosporales</taxon>
        <taxon>Pleosporineae</taxon>
        <taxon>Leptosphaeriaceae</taxon>
        <taxon>Plenodomus</taxon>
        <taxon>Plenodomus lingam/Leptosphaeria maculans species complex</taxon>
    </lineage>
</organism>
<evidence type="ECO:0000256" key="1">
    <source>
        <dbReference type="SAM" id="MobiDB-lite"/>
    </source>
</evidence>
<protein>
    <submittedName>
        <fullName evidence="2">Predicted protein</fullName>
    </submittedName>
</protein>
<dbReference type="AlphaFoldDB" id="E5A5Q4"/>
<dbReference type="Proteomes" id="UP000002668">
    <property type="component" value="Genome"/>
</dbReference>
<feature type="region of interest" description="Disordered" evidence="1">
    <location>
        <begin position="59"/>
        <end position="102"/>
    </location>
</feature>
<proteinExistence type="predicted"/>
<dbReference type="EMBL" id="FP929134">
    <property type="protein sequence ID" value="CBX98952.1"/>
    <property type="molecule type" value="Genomic_DNA"/>
</dbReference>
<keyword evidence="3" id="KW-1185">Reference proteome</keyword>
<reference evidence="3" key="1">
    <citation type="journal article" date="2011" name="Nat. Commun.">
        <title>Effector diversification within compartments of the Leptosphaeria maculans genome affected by Repeat-Induced Point mutations.</title>
        <authorList>
            <person name="Rouxel T."/>
            <person name="Grandaubert J."/>
            <person name="Hane J.K."/>
            <person name="Hoede C."/>
            <person name="van de Wouw A.P."/>
            <person name="Couloux A."/>
            <person name="Dominguez V."/>
            <person name="Anthouard V."/>
            <person name="Bally P."/>
            <person name="Bourras S."/>
            <person name="Cozijnsen A.J."/>
            <person name="Ciuffetti L.M."/>
            <person name="Degrave A."/>
            <person name="Dilmaghani A."/>
            <person name="Duret L."/>
            <person name="Fudal I."/>
            <person name="Goodwin S.B."/>
            <person name="Gout L."/>
            <person name="Glaser N."/>
            <person name="Linglin J."/>
            <person name="Kema G.H.J."/>
            <person name="Lapalu N."/>
            <person name="Lawrence C.B."/>
            <person name="May K."/>
            <person name="Meyer M."/>
            <person name="Ollivier B."/>
            <person name="Poulain J."/>
            <person name="Schoch C.L."/>
            <person name="Simon A."/>
            <person name="Spatafora J.W."/>
            <person name="Stachowiak A."/>
            <person name="Turgeon B.G."/>
            <person name="Tyler B.M."/>
            <person name="Vincent D."/>
            <person name="Weissenbach J."/>
            <person name="Amselem J."/>
            <person name="Quesneville H."/>
            <person name="Oliver R.P."/>
            <person name="Wincker P."/>
            <person name="Balesdent M.-H."/>
            <person name="Howlett B.J."/>
        </authorList>
    </citation>
    <scope>NUCLEOTIDE SEQUENCE [LARGE SCALE GENOMIC DNA]</scope>
    <source>
        <strain evidence="3">JN3 / isolate v23.1.3 / race Av1-4-5-6-7-8</strain>
    </source>
</reference>
<dbReference type="VEuPathDB" id="FungiDB:LEMA_P081910.1"/>
<sequence>MDPAGNTINMPKHDQRARPFSAVCHPHRVSLKHAPASRGTFRTQFKSRRVGAHCVANHYHISPTNPDPRYGETLRGDRTDSLANAGSNIDQHRGLGLAKLGD</sequence>
<evidence type="ECO:0000313" key="3">
    <source>
        <dbReference type="Proteomes" id="UP000002668"/>
    </source>
</evidence>
<gene>
    <name evidence="2" type="ORF">LEMA_P081910.1</name>
</gene>
<name>E5A5Q4_LEPMJ</name>
<accession>E5A5Q4</accession>
<feature type="compositionally biased region" description="Basic and acidic residues" evidence="1">
    <location>
        <begin position="69"/>
        <end position="80"/>
    </location>
</feature>